<evidence type="ECO:0000313" key="3">
    <source>
        <dbReference type="EMBL" id="MBM7713045.1"/>
    </source>
</evidence>
<proteinExistence type="predicted"/>
<dbReference type="Gene3D" id="1.10.3020.10">
    <property type="entry name" value="alpha-amino acid ester hydrolase ( Helical cap domain)"/>
    <property type="match status" value="1"/>
</dbReference>
<dbReference type="InterPro" id="IPR029058">
    <property type="entry name" value="AB_hydrolase_fold"/>
</dbReference>
<organism evidence="3 4">
    <name type="scientific">Siminovitchia thermophila</name>
    <dbReference type="NCBI Taxonomy" id="1245522"/>
    <lineage>
        <taxon>Bacteria</taxon>
        <taxon>Bacillati</taxon>
        <taxon>Bacillota</taxon>
        <taxon>Bacilli</taxon>
        <taxon>Bacillales</taxon>
        <taxon>Bacillaceae</taxon>
        <taxon>Siminovitchia</taxon>
    </lineage>
</organism>
<dbReference type="PANTHER" id="PTHR43056">
    <property type="entry name" value="PEPTIDASE S9 PROLYL OLIGOPEPTIDASE"/>
    <property type="match status" value="1"/>
</dbReference>
<reference evidence="3 4" key="1">
    <citation type="submission" date="2021-01" db="EMBL/GenBank/DDBJ databases">
        <title>Genomic Encyclopedia of Type Strains, Phase IV (KMG-IV): sequencing the most valuable type-strain genomes for metagenomic binning, comparative biology and taxonomic classification.</title>
        <authorList>
            <person name="Goeker M."/>
        </authorList>
    </citation>
    <scope>NUCLEOTIDE SEQUENCE [LARGE SCALE GENOMIC DNA]</scope>
    <source>
        <strain evidence="3 4">DSM 105453</strain>
    </source>
</reference>
<dbReference type="SUPFAM" id="SSF49785">
    <property type="entry name" value="Galactose-binding domain-like"/>
    <property type="match status" value="1"/>
</dbReference>
<dbReference type="InterPro" id="IPR005674">
    <property type="entry name" value="CocE/Ser_esterase"/>
</dbReference>
<sequence length="698" mass="79878">MVTYRLYRSGIHDATLTFQSDGVLFRERNVMTNEWDDQVSLTDTQTKALEDYYHINPREIWERLDEYRNIFQTEKQQVVTSWGAVYHRLEQDKSVWVERKKKFPLDIVLADGEPVAFICPSRINCSVLVKEGYEANTPIKLWDHPKVSKATYGIEHLGSFMVAMRDHIRLATDVWVPSKLEGPKPVILVRTPYGRMIYKRSYVDFIQRGYVVVIQDTRGRQDSEGEWLPMYSEIEDGDDTLNWIAEQPWCNGNIGMVGASYGGYVQWAAAASGNPHLKALVSIVTAGSPFIDIPRKGGTFVSGTLAWAFAMAEKEFKPENMLRTDWDDVLNTRPLRNIPKNALGKEVPFWNEWMAHPAKDDFWSKSDWYQYKANIKVPAMIISGWYDDNGMGTTEALEVVQDYADNDKKIILGPWMHDANTTRDIQGVAFGNNALRYDMDFYYLQWFDRKLKGINNGIDGGPIVEYYVIGENKWVTAKQWPPENVEWTNMYVSSKSSAKSSYGDGTLLFDSSVQEGYDEFVYDPENPAPHLIDLSENEIGVPANYKEVEEREDVLVYTSAPLDKPITIAGDIYVKIFASSSAKDTDWIVRLTDVDPKGNSIQLVDGVFCARFRKGFEREILLEPNKVEEYVIRTSKIANTFKKGHRIRLTITSSADNYIFPNSNTGKDPATDIDFLKAKQRVYHQGNHLSYVQLPIIK</sequence>
<dbReference type="SUPFAM" id="SSF53474">
    <property type="entry name" value="alpha/beta-Hydrolases"/>
    <property type="match status" value="1"/>
</dbReference>
<accession>A0ABS2R0V9</accession>
<dbReference type="NCBIfam" id="TIGR00976">
    <property type="entry name" value="CocE_NonD"/>
    <property type="match status" value="1"/>
</dbReference>
<dbReference type="Proteomes" id="UP000823485">
    <property type="component" value="Unassembled WGS sequence"/>
</dbReference>
<keyword evidence="4" id="KW-1185">Reference proteome</keyword>
<dbReference type="Pfam" id="PF08530">
    <property type="entry name" value="PepX_C"/>
    <property type="match status" value="1"/>
</dbReference>
<dbReference type="EMBL" id="JAFBFH010000001">
    <property type="protein sequence ID" value="MBM7713045.1"/>
    <property type="molecule type" value="Genomic_DNA"/>
</dbReference>
<evidence type="ECO:0000259" key="2">
    <source>
        <dbReference type="SMART" id="SM00939"/>
    </source>
</evidence>
<evidence type="ECO:0000313" key="4">
    <source>
        <dbReference type="Proteomes" id="UP000823485"/>
    </source>
</evidence>
<dbReference type="PANTHER" id="PTHR43056:SF10">
    <property type="entry name" value="COCE_NOND FAMILY, PUTATIVE (AFU_ORTHOLOGUE AFUA_7G00600)-RELATED"/>
    <property type="match status" value="1"/>
</dbReference>
<dbReference type="Gene3D" id="3.40.50.1820">
    <property type="entry name" value="alpha/beta hydrolase"/>
    <property type="match status" value="1"/>
</dbReference>
<name>A0ABS2R0V9_9BACI</name>
<dbReference type="SMART" id="SM00939">
    <property type="entry name" value="PepX_C"/>
    <property type="match status" value="1"/>
</dbReference>
<protein>
    <submittedName>
        <fullName evidence="3">CocE/NonD family hydrolase</fullName>
    </submittedName>
</protein>
<dbReference type="InterPro" id="IPR050585">
    <property type="entry name" value="Xaa-Pro_dipeptidyl-ppase/CocE"/>
</dbReference>
<dbReference type="Pfam" id="PF02129">
    <property type="entry name" value="Peptidase_S15"/>
    <property type="match status" value="1"/>
</dbReference>
<gene>
    <name evidence="3" type="ORF">JOC94_000011</name>
</gene>
<dbReference type="GO" id="GO:0016787">
    <property type="term" value="F:hydrolase activity"/>
    <property type="evidence" value="ECO:0007669"/>
    <property type="project" value="UniProtKB-KW"/>
</dbReference>
<dbReference type="Gene3D" id="2.60.120.260">
    <property type="entry name" value="Galactose-binding domain-like"/>
    <property type="match status" value="1"/>
</dbReference>
<evidence type="ECO:0000256" key="1">
    <source>
        <dbReference type="ARBA" id="ARBA00022801"/>
    </source>
</evidence>
<feature type="domain" description="Xaa-Pro dipeptidyl-peptidase C-terminal" evidence="2">
    <location>
        <begin position="444"/>
        <end position="693"/>
    </location>
</feature>
<comment type="caution">
    <text evidence="3">The sequence shown here is derived from an EMBL/GenBank/DDBJ whole genome shotgun (WGS) entry which is preliminary data.</text>
</comment>
<dbReference type="InterPro" id="IPR008979">
    <property type="entry name" value="Galactose-bd-like_sf"/>
</dbReference>
<dbReference type="InterPro" id="IPR000383">
    <property type="entry name" value="Xaa-Pro-like_dom"/>
</dbReference>
<dbReference type="InterPro" id="IPR013736">
    <property type="entry name" value="Xaa-Pro_dipept_C"/>
</dbReference>
<keyword evidence="1 3" id="KW-0378">Hydrolase</keyword>
<dbReference type="RefSeq" id="WP_205177856.1">
    <property type="nucleotide sequence ID" value="NZ_JAFBFH010000001.1"/>
</dbReference>